<evidence type="ECO:0000256" key="1">
    <source>
        <dbReference type="ARBA" id="ARBA00014472"/>
    </source>
</evidence>
<dbReference type="InterPro" id="IPR043131">
    <property type="entry name" value="BCAT-like_N"/>
</dbReference>
<evidence type="ECO:0000259" key="2">
    <source>
        <dbReference type="Pfam" id="PF00425"/>
    </source>
</evidence>
<sequence>MPEKQANSKNKKFTVYLDNSLDRDAEGISYRYEAPEDLIVARRPDDLEGAFERMEEALDSGRHLAGYVSYEAGLVLEERLQALVPQRPDIPYVCMGVYAGRKKLFSGEMEENWPRETGGRDGYISGLHLNISREDYLADIARIHDYLRAGDVYQVNYTLQALFEYNGPSRALYSRLRRAQPVSYGAFIESDDFDILSFSPELFLKKTGDRVVTKPMKGTIRRGRTLEEDEALADFIRDDEKSRAENLMIVDLIRNDLSKLARPGSVRVDSLFDVEKYRTLLQMTSTVEAELDEQVRVTDLLRAMFPCGSVTGAPKIRAMEIIHELERGPRGIYTGAIGYITPDRDLCFNVPIRTLMIDHQGRGCLGIGGGIVADSDAGAEYEECLLKASFLTREQADFEILETMLWTEQDGIGLLGRHLDRLEKSASYFDFPCDREAIRQELGEAVSHLAGSGPWRVRLLLSPKGNWSITCEKTEDMDPGRKYAICLAEEKADSSNSLLYHKTTARALYNRELAQARGRGCFEVIFQNENGELTEGSFTNLFVELDGRIYTPPLSAGLLPGTLRQDLLDQGKVTEKSLRPEDLQRASRIFVGNSVRGLVEVELAPAVQG</sequence>
<accession>A0A501PB43</accession>
<dbReference type="InterPro" id="IPR015890">
    <property type="entry name" value="Chorismate_C"/>
</dbReference>
<name>A0A501PB43_9PROT</name>
<dbReference type="Gene3D" id="3.30.470.10">
    <property type="match status" value="1"/>
</dbReference>
<keyword evidence="4" id="KW-1185">Reference proteome</keyword>
<organism evidence="3 4">
    <name type="scientific">Emcibacter nanhaiensis</name>
    <dbReference type="NCBI Taxonomy" id="1505037"/>
    <lineage>
        <taxon>Bacteria</taxon>
        <taxon>Pseudomonadati</taxon>
        <taxon>Pseudomonadota</taxon>
        <taxon>Alphaproteobacteria</taxon>
        <taxon>Emcibacterales</taxon>
        <taxon>Emcibacteraceae</taxon>
        <taxon>Emcibacter</taxon>
    </lineage>
</organism>
<keyword evidence="3" id="KW-0808">Transferase</keyword>
<dbReference type="GO" id="GO:0009396">
    <property type="term" value="P:folic acid-containing compound biosynthetic process"/>
    <property type="evidence" value="ECO:0007669"/>
    <property type="project" value="InterPro"/>
</dbReference>
<gene>
    <name evidence="3" type="ORF">FIV46_15095</name>
</gene>
<dbReference type="SUPFAM" id="SSF56322">
    <property type="entry name" value="ADC synthase"/>
    <property type="match status" value="1"/>
</dbReference>
<dbReference type="GO" id="GO:0046820">
    <property type="term" value="F:4-amino-4-deoxychorismate synthase activity"/>
    <property type="evidence" value="ECO:0007669"/>
    <property type="project" value="TreeGrafter"/>
</dbReference>
<dbReference type="OrthoDB" id="9803598at2"/>
<evidence type="ECO:0000313" key="4">
    <source>
        <dbReference type="Proteomes" id="UP000319148"/>
    </source>
</evidence>
<dbReference type="AlphaFoldDB" id="A0A501PB43"/>
<proteinExistence type="predicted"/>
<dbReference type="Gene3D" id="3.60.120.10">
    <property type="entry name" value="Anthranilate synthase"/>
    <property type="match status" value="1"/>
</dbReference>
<reference evidence="4" key="1">
    <citation type="submission" date="2019-06" db="EMBL/GenBank/DDBJ databases">
        <title>The complete genome of Emcibacter congregatus ZYLT.</title>
        <authorList>
            <person name="Zhao Z."/>
        </authorList>
    </citation>
    <scope>NUCLEOTIDE SEQUENCE [LARGE SCALE GENOMIC DNA]</scope>
    <source>
        <strain evidence="4">MCCC 1A06723</strain>
    </source>
</reference>
<dbReference type="NCBIfam" id="NF005698">
    <property type="entry name" value="PRK07508.1"/>
    <property type="match status" value="1"/>
</dbReference>
<dbReference type="InterPro" id="IPR001544">
    <property type="entry name" value="Aminotrans_IV"/>
</dbReference>
<feature type="domain" description="Chorismate-utilising enzyme C-terminal" evidence="2">
    <location>
        <begin position="133"/>
        <end position="387"/>
    </location>
</feature>
<dbReference type="NCBIfam" id="TIGR00553">
    <property type="entry name" value="pabB"/>
    <property type="match status" value="1"/>
</dbReference>
<dbReference type="GO" id="GO:0000162">
    <property type="term" value="P:L-tryptophan biosynthetic process"/>
    <property type="evidence" value="ECO:0007669"/>
    <property type="project" value="TreeGrafter"/>
</dbReference>
<dbReference type="InterPro" id="IPR005801">
    <property type="entry name" value="ADC_synthase"/>
</dbReference>
<dbReference type="InterPro" id="IPR019999">
    <property type="entry name" value="Anth_synth_I-like"/>
</dbReference>
<dbReference type="Pfam" id="PF01063">
    <property type="entry name" value="Aminotran_4"/>
    <property type="match status" value="1"/>
</dbReference>
<evidence type="ECO:0000313" key="3">
    <source>
        <dbReference type="EMBL" id="TPD57445.1"/>
    </source>
</evidence>
<dbReference type="Pfam" id="PF00425">
    <property type="entry name" value="Chorismate_bind"/>
    <property type="match status" value="1"/>
</dbReference>
<dbReference type="InterPro" id="IPR043132">
    <property type="entry name" value="BCAT-like_C"/>
</dbReference>
<dbReference type="InterPro" id="IPR036038">
    <property type="entry name" value="Aminotransferase-like"/>
</dbReference>
<dbReference type="Gene3D" id="3.20.10.10">
    <property type="entry name" value="D-amino Acid Aminotransferase, subunit A, domain 2"/>
    <property type="match status" value="1"/>
</dbReference>
<dbReference type="PANTHER" id="PTHR11236:SF50">
    <property type="entry name" value="AMINODEOXYCHORISMATE SYNTHASE COMPONENT 1"/>
    <property type="match status" value="1"/>
</dbReference>
<dbReference type="Proteomes" id="UP000319148">
    <property type="component" value="Unassembled WGS sequence"/>
</dbReference>
<dbReference type="PANTHER" id="PTHR11236">
    <property type="entry name" value="AMINOBENZOATE/ANTHRANILATE SYNTHASE"/>
    <property type="match status" value="1"/>
</dbReference>
<dbReference type="InterPro" id="IPR005802">
    <property type="entry name" value="ADC_synth_comp_1"/>
</dbReference>
<comment type="caution">
    <text evidence="3">The sequence shown here is derived from an EMBL/GenBank/DDBJ whole genome shotgun (WGS) entry which is preliminary data.</text>
</comment>
<dbReference type="PRINTS" id="PR00095">
    <property type="entry name" value="ANTSNTHASEI"/>
</dbReference>
<dbReference type="SUPFAM" id="SSF56752">
    <property type="entry name" value="D-aminoacid aminotransferase-like PLP-dependent enzymes"/>
    <property type="match status" value="1"/>
</dbReference>
<dbReference type="EMBL" id="VFIY01000018">
    <property type="protein sequence ID" value="TPD57445.1"/>
    <property type="molecule type" value="Genomic_DNA"/>
</dbReference>
<keyword evidence="3" id="KW-0032">Aminotransferase</keyword>
<dbReference type="RefSeq" id="WP_139941760.1">
    <property type="nucleotide sequence ID" value="NZ_JBHSYP010000005.1"/>
</dbReference>
<protein>
    <recommendedName>
        <fullName evidence="1">Probable branched-chain-amino-acid aminotransferase</fullName>
    </recommendedName>
</protein>